<dbReference type="RefSeq" id="WP_345138051.1">
    <property type="nucleotide sequence ID" value="NZ_BAABAT010000044.1"/>
</dbReference>
<organism evidence="1 2">
    <name type="scientific">Dactylosporangium darangshiense</name>
    <dbReference type="NCBI Taxonomy" id="579108"/>
    <lineage>
        <taxon>Bacteria</taxon>
        <taxon>Bacillati</taxon>
        <taxon>Actinomycetota</taxon>
        <taxon>Actinomycetes</taxon>
        <taxon>Micromonosporales</taxon>
        <taxon>Micromonosporaceae</taxon>
        <taxon>Dactylosporangium</taxon>
    </lineage>
</organism>
<gene>
    <name evidence="1" type="ORF">GCM10022255_092650</name>
</gene>
<evidence type="ECO:0000313" key="2">
    <source>
        <dbReference type="Proteomes" id="UP001500620"/>
    </source>
</evidence>
<dbReference type="Gene3D" id="3.10.180.10">
    <property type="entry name" value="2,3-Dihydroxybiphenyl 1,2-Dioxygenase, domain 1"/>
    <property type="match status" value="1"/>
</dbReference>
<sequence>MTDWALLRQVVLATPDIAADGRLLREHLGLGAGFADPELAAIGMADDTMALAGGSYLELVAPLTPDVSIARWLARRGPGGYALSVQHGDPLAARDRALKLGVRVVADQLVMGHPIVQFHPADAGLLLELDGIAERDAWFWDGMGVDPSPHALVDDVVSVTVPARDPATTVELWAEILGYPAASAGSIDLGGRLVHFRPAAETPRWTITLRRSALGGALRDETLLGAAFRYE</sequence>
<keyword evidence="2" id="KW-1185">Reference proteome</keyword>
<reference evidence="2" key="1">
    <citation type="journal article" date="2019" name="Int. J. Syst. Evol. Microbiol.">
        <title>The Global Catalogue of Microorganisms (GCM) 10K type strain sequencing project: providing services to taxonomists for standard genome sequencing and annotation.</title>
        <authorList>
            <consortium name="The Broad Institute Genomics Platform"/>
            <consortium name="The Broad Institute Genome Sequencing Center for Infectious Disease"/>
            <person name="Wu L."/>
            <person name="Ma J."/>
        </authorList>
    </citation>
    <scope>NUCLEOTIDE SEQUENCE [LARGE SCALE GENOMIC DNA]</scope>
    <source>
        <strain evidence="2">JCM 17441</strain>
    </source>
</reference>
<dbReference type="SUPFAM" id="SSF54593">
    <property type="entry name" value="Glyoxalase/Bleomycin resistance protein/Dihydroxybiphenyl dioxygenase"/>
    <property type="match status" value="1"/>
</dbReference>
<dbReference type="Proteomes" id="UP001500620">
    <property type="component" value="Unassembled WGS sequence"/>
</dbReference>
<protein>
    <recommendedName>
        <fullName evidence="3">Glyoxalase-like domain-containing protein</fullName>
    </recommendedName>
</protein>
<evidence type="ECO:0000313" key="1">
    <source>
        <dbReference type="EMBL" id="GAA4261148.1"/>
    </source>
</evidence>
<comment type="caution">
    <text evidence="1">The sequence shown here is derived from an EMBL/GenBank/DDBJ whole genome shotgun (WGS) entry which is preliminary data.</text>
</comment>
<dbReference type="EMBL" id="BAABAT010000044">
    <property type="protein sequence ID" value="GAA4261148.1"/>
    <property type="molecule type" value="Genomic_DNA"/>
</dbReference>
<proteinExistence type="predicted"/>
<dbReference type="InterPro" id="IPR029068">
    <property type="entry name" value="Glyas_Bleomycin-R_OHBP_Dase"/>
</dbReference>
<accession>A0ABP8DQ82</accession>
<name>A0ABP8DQ82_9ACTN</name>
<evidence type="ECO:0008006" key="3">
    <source>
        <dbReference type="Google" id="ProtNLM"/>
    </source>
</evidence>